<name>A0A4Y2JJ17_ARAVE</name>
<comment type="caution">
    <text evidence="2">The sequence shown here is derived from an EMBL/GenBank/DDBJ whole genome shotgun (WGS) entry which is preliminary data.</text>
</comment>
<dbReference type="Gene3D" id="2.10.80.10">
    <property type="entry name" value="Lipase, subunit A"/>
    <property type="match status" value="1"/>
</dbReference>
<evidence type="ECO:0008006" key="4">
    <source>
        <dbReference type="Google" id="ProtNLM"/>
    </source>
</evidence>
<proteinExistence type="predicted"/>
<dbReference type="EMBL" id="BGPR01003611">
    <property type="protein sequence ID" value="GBM90341.1"/>
    <property type="molecule type" value="Genomic_DNA"/>
</dbReference>
<keyword evidence="3" id="KW-1185">Reference proteome</keyword>
<evidence type="ECO:0000313" key="2">
    <source>
        <dbReference type="EMBL" id="GBM90341.1"/>
    </source>
</evidence>
<feature type="signal peptide" evidence="1">
    <location>
        <begin position="1"/>
        <end position="20"/>
    </location>
</feature>
<reference evidence="2 3" key="1">
    <citation type="journal article" date="2019" name="Sci. Rep.">
        <title>Orb-weaving spider Araneus ventricosus genome elucidates the spidroin gene catalogue.</title>
        <authorList>
            <person name="Kono N."/>
            <person name="Nakamura H."/>
            <person name="Ohtoshi R."/>
            <person name="Moran D.A.P."/>
            <person name="Shinohara A."/>
            <person name="Yoshida Y."/>
            <person name="Fujiwara M."/>
            <person name="Mori M."/>
            <person name="Tomita M."/>
            <person name="Arakawa K."/>
        </authorList>
    </citation>
    <scope>NUCLEOTIDE SEQUENCE [LARGE SCALE GENOMIC DNA]</scope>
</reference>
<sequence length="109" mass="12085">MKAIFLAVEVTAFLLPGAKRCDTAKDCEPDECCILSIPFIYKKGKCKKLALEGKHCSTEISINHGKFFLHCPCVSGFFCEAKRVFDTKHGKIPFNQRCVSPGSTTVQPE</sequence>
<evidence type="ECO:0000256" key="1">
    <source>
        <dbReference type="SAM" id="SignalP"/>
    </source>
</evidence>
<dbReference type="Proteomes" id="UP000499080">
    <property type="component" value="Unassembled WGS sequence"/>
</dbReference>
<keyword evidence="1" id="KW-0732">Signal</keyword>
<evidence type="ECO:0000313" key="3">
    <source>
        <dbReference type="Proteomes" id="UP000499080"/>
    </source>
</evidence>
<gene>
    <name evidence="2" type="ORF">AVEN_218523_1</name>
</gene>
<organism evidence="2 3">
    <name type="scientific">Araneus ventricosus</name>
    <name type="common">Orbweaver spider</name>
    <name type="synonym">Epeira ventricosa</name>
    <dbReference type="NCBI Taxonomy" id="182803"/>
    <lineage>
        <taxon>Eukaryota</taxon>
        <taxon>Metazoa</taxon>
        <taxon>Ecdysozoa</taxon>
        <taxon>Arthropoda</taxon>
        <taxon>Chelicerata</taxon>
        <taxon>Arachnida</taxon>
        <taxon>Araneae</taxon>
        <taxon>Araneomorphae</taxon>
        <taxon>Entelegynae</taxon>
        <taxon>Araneoidea</taxon>
        <taxon>Araneidae</taxon>
        <taxon>Araneus</taxon>
    </lineage>
</organism>
<dbReference type="AlphaFoldDB" id="A0A4Y2JJ17"/>
<dbReference type="OrthoDB" id="6435808at2759"/>
<protein>
    <recommendedName>
        <fullName evidence="4">Prokineticin domain-containing protein</fullName>
    </recommendedName>
</protein>
<accession>A0A4Y2JJ17</accession>
<feature type="chain" id="PRO_5021372840" description="Prokineticin domain-containing protein" evidence="1">
    <location>
        <begin position="21"/>
        <end position="109"/>
    </location>
</feature>